<keyword evidence="3" id="KW-0813">Transport</keyword>
<feature type="transmembrane region" description="Helical" evidence="9">
    <location>
        <begin position="430"/>
        <end position="448"/>
    </location>
</feature>
<evidence type="ECO:0000256" key="3">
    <source>
        <dbReference type="ARBA" id="ARBA00022448"/>
    </source>
</evidence>
<protein>
    <submittedName>
        <fullName evidence="12">Aa_trans domain-containing protein</fullName>
    </submittedName>
</protein>
<evidence type="ECO:0000256" key="8">
    <source>
        <dbReference type="ARBA" id="ARBA00023329"/>
    </source>
</evidence>
<proteinExistence type="inferred from homology"/>
<comment type="subcellular location">
    <subcellularLocation>
        <location evidence="1">Cytoplasmic vesicle membrane</location>
        <topology evidence="1">Multi-pass membrane protein</topology>
    </subcellularLocation>
</comment>
<dbReference type="GO" id="GO:0015179">
    <property type="term" value="F:L-amino acid transmembrane transporter activity"/>
    <property type="evidence" value="ECO:0007669"/>
    <property type="project" value="TreeGrafter"/>
</dbReference>
<keyword evidence="8" id="KW-0968">Cytoplasmic vesicle</keyword>
<dbReference type="Pfam" id="PF01490">
    <property type="entry name" value="Aa_trans"/>
    <property type="match status" value="1"/>
</dbReference>
<dbReference type="WBParaSite" id="Pan_g22481.t1">
    <property type="protein sequence ID" value="Pan_g22481.t1"/>
    <property type="gene ID" value="Pan_g22481"/>
</dbReference>
<evidence type="ECO:0000256" key="7">
    <source>
        <dbReference type="ARBA" id="ARBA00023136"/>
    </source>
</evidence>
<keyword evidence="4 9" id="KW-0812">Transmembrane</keyword>
<feature type="transmembrane region" description="Helical" evidence="9">
    <location>
        <begin position="206"/>
        <end position="226"/>
    </location>
</feature>
<feature type="domain" description="Amino acid transporter transmembrane" evidence="10">
    <location>
        <begin position="64"/>
        <end position="448"/>
    </location>
</feature>
<name>A0A7E4ZWV6_PANRE</name>
<dbReference type="PANTHER" id="PTHR22950:SF689">
    <property type="entry name" value="VESICULAR INHIBITORY AMINO ACID TRANSPORTER"/>
    <property type="match status" value="1"/>
</dbReference>
<dbReference type="InterPro" id="IPR013057">
    <property type="entry name" value="AA_transpt_TM"/>
</dbReference>
<evidence type="ECO:0000256" key="2">
    <source>
        <dbReference type="ARBA" id="ARBA00008066"/>
    </source>
</evidence>
<evidence type="ECO:0000256" key="1">
    <source>
        <dbReference type="ARBA" id="ARBA00004439"/>
    </source>
</evidence>
<keyword evidence="5" id="KW-0532">Neurotransmitter transport</keyword>
<accession>A0A7E4ZWV6</accession>
<evidence type="ECO:0000256" key="9">
    <source>
        <dbReference type="SAM" id="Phobius"/>
    </source>
</evidence>
<keyword evidence="11" id="KW-1185">Reference proteome</keyword>
<keyword evidence="6 9" id="KW-1133">Transmembrane helix</keyword>
<dbReference type="Proteomes" id="UP000492821">
    <property type="component" value="Unassembled WGS sequence"/>
</dbReference>
<feature type="transmembrane region" description="Helical" evidence="9">
    <location>
        <begin position="398"/>
        <end position="418"/>
    </location>
</feature>
<reference evidence="11" key="1">
    <citation type="journal article" date="2013" name="Genetics">
        <title>The draft genome and transcriptome of Panagrellus redivivus are shaped by the harsh demands of a free-living lifestyle.</title>
        <authorList>
            <person name="Srinivasan J."/>
            <person name="Dillman A.R."/>
            <person name="Macchietto M.G."/>
            <person name="Heikkinen L."/>
            <person name="Lakso M."/>
            <person name="Fracchia K.M."/>
            <person name="Antoshechkin I."/>
            <person name="Mortazavi A."/>
            <person name="Wong G."/>
            <person name="Sternberg P.W."/>
        </authorList>
    </citation>
    <scope>NUCLEOTIDE SEQUENCE [LARGE SCALE GENOMIC DNA]</scope>
    <source>
        <strain evidence="11">MT8872</strain>
    </source>
</reference>
<dbReference type="PANTHER" id="PTHR22950">
    <property type="entry name" value="AMINO ACID TRANSPORTER"/>
    <property type="match status" value="1"/>
</dbReference>
<comment type="similarity">
    <text evidence="2">Belongs to the amino acid/polyamine transporter 2 family.</text>
</comment>
<dbReference type="GO" id="GO:0005774">
    <property type="term" value="C:vacuolar membrane"/>
    <property type="evidence" value="ECO:0007669"/>
    <property type="project" value="TreeGrafter"/>
</dbReference>
<evidence type="ECO:0000256" key="6">
    <source>
        <dbReference type="ARBA" id="ARBA00022989"/>
    </source>
</evidence>
<evidence type="ECO:0000313" key="11">
    <source>
        <dbReference type="Proteomes" id="UP000492821"/>
    </source>
</evidence>
<evidence type="ECO:0000256" key="4">
    <source>
        <dbReference type="ARBA" id="ARBA00022692"/>
    </source>
</evidence>
<feature type="transmembrane region" description="Helical" evidence="9">
    <location>
        <begin position="318"/>
        <end position="340"/>
    </location>
</feature>
<dbReference type="GO" id="GO:0006836">
    <property type="term" value="P:neurotransmitter transport"/>
    <property type="evidence" value="ECO:0007669"/>
    <property type="project" value="UniProtKB-KW"/>
</dbReference>
<reference evidence="12" key="2">
    <citation type="submission" date="2020-10" db="UniProtKB">
        <authorList>
            <consortium name="WormBaseParasite"/>
        </authorList>
    </citation>
    <scope>IDENTIFICATION</scope>
</reference>
<evidence type="ECO:0000313" key="12">
    <source>
        <dbReference type="WBParaSite" id="Pan_g22481.t1"/>
    </source>
</evidence>
<keyword evidence="7 9" id="KW-0472">Membrane</keyword>
<feature type="transmembrane region" description="Helical" evidence="9">
    <location>
        <begin position="275"/>
        <end position="298"/>
    </location>
</feature>
<evidence type="ECO:0000259" key="10">
    <source>
        <dbReference type="Pfam" id="PF01490"/>
    </source>
</evidence>
<dbReference type="AlphaFoldDB" id="A0A7E4ZWV6"/>
<evidence type="ECO:0000256" key="5">
    <source>
        <dbReference type="ARBA" id="ARBA00022775"/>
    </source>
</evidence>
<dbReference type="GO" id="GO:0030659">
    <property type="term" value="C:cytoplasmic vesicle membrane"/>
    <property type="evidence" value="ECO:0007669"/>
    <property type="project" value="UniProtKB-SubCell"/>
</dbReference>
<feature type="transmembrane region" description="Helical" evidence="9">
    <location>
        <begin position="371"/>
        <end position="392"/>
    </location>
</feature>
<organism evidence="11 12">
    <name type="scientific">Panagrellus redivivus</name>
    <name type="common">Microworm</name>
    <dbReference type="NCBI Taxonomy" id="6233"/>
    <lineage>
        <taxon>Eukaryota</taxon>
        <taxon>Metazoa</taxon>
        <taxon>Ecdysozoa</taxon>
        <taxon>Nematoda</taxon>
        <taxon>Chromadorea</taxon>
        <taxon>Rhabditida</taxon>
        <taxon>Tylenchina</taxon>
        <taxon>Panagrolaimomorpha</taxon>
        <taxon>Panagrolaimoidea</taxon>
        <taxon>Panagrolaimidae</taxon>
        <taxon>Panagrellus</taxon>
    </lineage>
</organism>
<sequence>MARMENAGRRLQDWTNKNVFVRSFESADVTLASYQDGAAPVADSAEHLDTIKEDNDPHAANSTPITALQAAWNVTNAIQGMFIVGLPFAVKVGGWITIFALVFAAYICYRTGLSLIDCLYEDGKKVRKSYREVAETACPGLGKYVLAAQLTELASTCILYLVLAGDLLQGCIPSVDKPAWMMLVAAMLLGTAFLDDIRIVSHLSLANAVSHLIINAIMVIYCLSQVTDWQISSVVVFPNIRLLPTMVGVVVFGYTSHIFLPALEASMEDPKEFKWMLSASHIAAAIFKALFGLIGYLTFAEFTQKEISNSLPNQWFKIIVNIVLVVKALLSYPLPFYAIVQLLTDNFFRGVKVTLFQSCYGADRSLREWAACLRIILLLWTLMVALSVPYLIELMGLVGNITGTMLSFIWPAYFHLKIKGDKLSPEDQKFNRFVIGMGFFVMTLGIYYSSIELYSAIKYQT</sequence>